<dbReference type="EMBL" id="CAJOAX010063348">
    <property type="protein sequence ID" value="CAF4350049.1"/>
    <property type="molecule type" value="Genomic_DNA"/>
</dbReference>
<dbReference type="AlphaFoldDB" id="A0A820L2F5"/>
<reference evidence="8" key="1">
    <citation type="submission" date="2021-02" db="EMBL/GenBank/DDBJ databases">
        <authorList>
            <person name="Nowell W R."/>
        </authorList>
    </citation>
    <scope>NUCLEOTIDE SEQUENCE</scope>
</reference>
<evidence type="ECO:0000256" key="1">
    <source>
        <dbReference type="ARBA" id="ARBA00009547"/>
    </source>
</evidence>
<dbReference type="InterPro" id="IPR003154">
    <property type="entry name" value="S1/P1nuclease"/>
</dbReference>
<feature type="non-terminal residue" evidence="8">
    <location>
        <position position="55"/>
    </location>
</feature>
<dbReference type="InterPro" id="IPR008947">
    <property type="entry name" value="PLipase_C/P1_nuclease_dom_sf"/>
</dbReference>
<sequence>IFYVFGWGPIGHSLVARLAQSQLDFSANSWINNYIPLNLLGNLSAIASWPDEIID</sequence>
<name>A0A820L2F5_9BILA</name>
<keyword evidence="7" id="KW-0325">Glycoprotein</keyword>
<evidence type="ECO:0000256" key="6">
    <source>
        <dbReference type="ARBA" id="ARBA00023157"/>
    </source>
</evidence>
<comment type="similarity">
    <text evidence="1">Belongs to the nuclease type I family.</text>
</comment>
<dbReference type="Proteomes" id="UP000663823">
    <property type="component" value="Unassembled WGS sequence"/>
</dbReference>
<keyword evidence="2" id="KW-0540">Nuclease</keyword>
<keyword evidence="5" id="KW-0378">Hydrolase</keyword>
<keyword evidence="3" id="KW-0479">Metal-binding</keyword>
<comment type="caution">
    <text evidence="8">The sequence shown here is derived from an EMBL/GenBank/DDBJ whole genome shotgun (WGS) entry which is preliminary data.</text>
</comment>
<dbReference type="GO" id="GO:0046872">
    <property type="term" value="F:metal ion binding"/>
    <property type="evidence" value="ECO:0007669"/>
    <property type="project" value="UniProtKB-KW"/>
</dbReference>
<dbReference type="GO" id="GO:0004519">
    <property type="term" value="F:endonuclease activity"/>
    <property type="evidence" value="ECO:0007669"/>
    <property type="project" value="UniProtKB-KW"/>
</dbReference>
<evidence type="ECO:0000313" key="8">
    <source>
        <dbReference type="EMBL" id="CAF4350049.1"/>
    </source>
</evidence>
<dbReference type="GO" id="GO:0006308">
    <property type="term" value="P:DNA catabolic process"/>
    <property type="evidence" value="ECO:0007669"/>
    <property type="project" value="InterPro"/>
</dbReference>
<dbReference type="Pfam" id="PF02265">
    <property type="entry name" value="S1-P1_nuclease"/>
    <property type="match status" value="1"/>
</dbReference>
<protein>
    <submittedName>
        <fullName evidence="8">Uncharacterized protein</fullName>
    </submittedName>
</protein>
<feature type="non-terminal residue" evidence="8">
    <location>
        <position position="1"/>
    </location>
</feature>
<dbReference type="GO" id="GO:0016788">
    <property type="term" value="F:hydrolase activity, acting on ester bonds"/>
    <property type="evidence" value="ECO:0007669"/>
    <property type="project" value="InterPro"/>
</dbReference>
<dbReference type="SUPFAM" id="SSF48537">
    <property type="entry name" value="Phospholipase C/P1 nuclease"/>
    <property type="match status" value="1"/>
</dbReference>
<gene>
    <name evidence="8" type="ORF">OTI717_LOCUS43518</name>
</gene>
<evidence type="ECO:0000256" key="5">
    <source>
        <dbReference type="ARBA" id="ARBA00022801"/>
    </source>
</evidence>
<evidence type="ECO:0000256" key="2">
    <source>
        <dbReference type="ARBA" id="ARBA00022722"/>
    </source>
</evidence>
<proteinExistence type="inferred from homology"/>
<organism evidence="8 9">
    <name type="scientific">Rotaria sordida</name>
    <dbReference type="NCBI Taxonomy" id="392033"/>
    <lineage>
        <taxon>Eukaryota</taxon>
        <taxon>Metazoa</taxon>
        <taxon>Spiralia</taxon>
        <taxon>Gnathifera</taxon>
        <taxon>Rotifera</taxon>
        <taxon>Eurotatoria</taxon>
        <taxon>Bdelloidea</taxon>
        <taxon>Philodinida</taxon>
        <taxon>Philodinidae</taxon>
        <taxon>Rotaria</taxon>
    </lineage>
</organism>
<dbReference type="GO" id="GO:0003676">
    <property type="term" value="F:nucleic acid binding"/>
    <property type="evidence" value="ECO:0007669"/>
    <property type="project" value="InterPro"/>
</dbReference>
<accession>A0A820L2F5</accession>
<keyword evidence="4" id="KW-0255">Endonuclease</keyword>
<keyword evidence="6" id="KW-1015">Disulfide bond</keyword>
<dbReference type="Gene3D" id="1.10.575.10">
    <property type="entry name" value="P1 Nuclease"/>
    <property type="match status" value="1"/>
</dbReference>
<evidence type="ECO:0000256" key="3">
    <source>
        <dbReference type="ARBA" id="ARBA00022723"/>
    </source>
</evidence>
<evidence type="ECO:0000256" key="4">
    <source>
        <dbReference type="ARBA" id="ARBA00022759"/>
    </source>
</evidence>
<evidence type="ECO:0000256" key="7">
    <source>
        <dbReference type="ARBA" id="ARBA00023180"/>
    </source>
</evidence>
<evidence type="ECO:0000313" key="9">
    <source>
        <dbReference type="Proteomes" id="UP000663823"/>
    </source>
</evidence>